<keyword evidence="3" id="KW-1185">Reference proteome</keyword>
<dbReference type="PROSITE" id="PS50004">
    <property type="entry name" value="C2"/>
    <property type="match status" value="1"/>
</dbReference>
<evidence type="ECO:0000259" key="2">
    <source>
        <dbReference type="PROSITE" id="PS50004"/>
    </source>
</evidence>
<dbReference type="InterPro" id="IPR027080">
    <property type="entry name" value="Unc-13"/>
</dbReference>
<dbReference type="InterPro" id="IPR035892">
    <property type="entry name" value="C2_domain_sf"/>
</dbReference>
<dbReference type="GO" id="GO:0016081">
    <property type="term" value="P:synaptic vesicle docking"/>
    <property type="evidence" value="ECO:0007669"/>
    <property type="project" value="TreeGrafter"/>
</dbReference>
<organism evidence="3 4">
    <name type="scientific">Parastrongyloides trichosuri</name>
    <name type="common">Possum-specific nematode worm</name>
    <dbReference type="NCBI Taxonomy" id="131310"/>
    <lineage>
        <taxon>Eukaryota</taxon>
        <taxon>Metazoa</taxon>
        <taxon>Ecdysozoa</taxon>
        <taxon>Nematoda</taxon>
        <taxon>Chromadorea</taxon>
        <taxon>Rhabditida</taxon>
        <taxon>Tylenchina</taxon>
        <taxon>Panagrolaimomorpha</taxon>
        <taxon>Strongyloidoidea</taxon>
        <taxon>Strongyloididae</taxon>
        <taxon>Parastrongyloides</taxon>
    </lineage>
</organism>
<name>A0A0N5A205_PARTI</name>
<dbReference type="GO" id="GO:0042734">
    <property type="term" value="C:presynaptic membrane"/>
    <property type="evidence" value="ECO:0007669"/>
    <property type="project" value="TreeGrafter"/>
</dbReference>
<dbReference type="GO" id="GO:0035249">
    <property type="term" value="P:synaptic transmission, glutamatergic"/>
    <property type="evidence" value="ECO:0007669"/>
    <property type="project" value="TreeGrafter"/>
</dbReference>
<feature type="region of interest" description="Disordered" evidence="1">
    <location>
        <begin position="491"/>
        <end position="510"/>
    </location>
</feature>
<dbReference type="GO" id="GO:0098831">
    <property type="term" value="C:presynaptic active zone cytoplasmic component"/>
    <property type="evidence" value="ECO:0007669"/>
    <property type="project" value="TreeGrafter"/>
</dbReference>
<reference evidence="4" key="1">
    <citation type="submission" date="2017-02" db="UniProtKB">
        <authorList>
            <consortium name="WormBaseParasite"/>
        </authorList>
    </citation>
    <scope>IDENTIFICATION</scope>
</reference>
<accession>A0A0N5A205</accession>
<dbReference type="PANTHER" id="PTHR10480:SF12">
    <property type="entry name" value="UNC-13, ISOFORM E"/>
    <property type="match status" value="1"/>
</dbReference>
<dbReference type="GO" id="GO:0099525">
    <property type="term" value="P:presynaptic dense core vesicle exocytosis"/>
    <property type="evidence" value="ECO:0007669"/>
    <property type="project" value="TreeGrafter"/>
</dbReference>
<dbReference type="InterPro" id="IPR000008">
    <property type="entry name" value="C2_dom"/>
</dbReference>
<dbReference type="GO" id="GO:0030672">
    <property type="term" value="C:synaptic vesicle membrane"/>
    <property type="evidence" value="ECO:0007669"/>
    <property type="project" value="TreeGrafter"/>
</dbReference>
<dbReference type="GO" id="GO:0016082">
    <property type="term" value="P:synaptic vesicle priming"/>
    <property type="evidence" value="ECO:0007669"/>
    <property type="project" value="TreeGrafter"/>
</dbReference>
<evidence type="ECO:0000256" key="1">
    <source>
        <dbReference type="SAM" id="MobiDB-lite"/>
    </source>
</evidence>
<protein>
    <submittedName>
        <fullName evidence="4">C2 domain-containing protein</fullName>
    </submittedName>
</protein>
<evidence type="ECO:0000313" key="3">
    <source>
        <dbReference type="Proteomes" id="UP000038045"/>
    </source>
</evidence>
<dbReference type="GO" id="GO:0005516">
    <property type="term" value="F:calmodulin binding"/>
    <property type="evidence" value="ECO:0007669"/>
    <property type="project" value="TreeGrafter"/>
</dbReference>
<feature type="domain" description="C2" evidence="2">
    <location>
        <begin position="1"/>
        <end position="115"/>
    </location>
</feature>
<dbReference type="SMART" id="SM00239">
    <property type="entry name" value="C2"/>
    <property type="match status" value="1"/>
</dbReference>
<dbReference type="AlphaFoldDB" id="A0A0N5A205"/>
<feature type="compositionally biased region" description="Basic and acidic residues" evidence="1">
    <location>
        <begin position="497"/>
        <end position="507"/>
    </location>
</feature>
<dbReference type="GO" id="GO:0019992">
    <property type="term" value="F:diacylglycerol binding"/>
    <property type="evidence" value="ECO:0007669"/>
    <property type="project" value="InterPro"/>
</dbReference>
<dbReference type="GO" id="GO:0043195">
    <property type="term" value="C:terminal bouton"/>
    <property type="evidence" value="ECO:0007669"/>
    <property type="project" value="TreeGrafter"/>
</dbReference>
<feature type="region of interest" description="Disordered" evidence="1">
    <location>
        <begin position="557"/>
        <end position="576"/>
    </location>
</feature>
<feature type="region of interest" description="Disordered" evidence="1">
    <location>
        <begin position="247"/>
        <end position="268"/>
    </location>
</feature>
<dbReference type="STRING" id="131310.A0A0N5A205"/>
<dbReference type="GO" id="GO:0061789">
    <property type="term" value="P:dense core granule priming"/>
    <property type="evidence" value="ECO:0007669"/>
    <property type="project" value="TreeGrafter"/>
</dbReference>
<dbReference type="PANTHER" id="PTHR10480">
    <property type="entry name" value="PROTEIN UNC-13 HOMOLOG"/>
    <property type="match status" value="1"/>
</dbReference>
<dbReference type="Proteomes" id="UP000038045">
    <property type="component" value="Unplaced"/>
</dbReference>
<proteinExistence type="predicted"/>
<dbReference type="SUPFAM" id="SSF49562">
    <property type="entry name" value="C2 domain (Calcium/lipid-binding domain, CaLB)"/>
    <property type="match status" value="1"/>
</dbReference>
<evidence type="ECO:0000313" key="4">
    <source>
        <dbReference type="WBParaSite" id="PTRK_0001565100.1"/>
    </source>
</evidence>
<dbReference type="GO" id="GO:0017075">
    <property type="term" value="F:syntaxin-1 binding"/>
    <property type="evidence" value="ECO:0007669"/>
    <property type="project" value="TreeGrafter"/>
</dbReference>
<dbReference type="WBParaSite" id="PTRK_0001565100.1">
    <property type="protein sequence ID" value="PTRK_0001565100.1"/>
    <property type="gene ID" value="PTRK_0001565100"/>
</dbReference>
<dbReference type="GO" id="GO:0031594">
    <property type="term" value="C:neuromuscular junction"/>
    <property type="evidence" value="ECO:0007669"/>
    <property type="project" value="TreeGrafter"/>
</dbReference>
<sequence>MKRHTDSENEMLFKGYSVDEPLNILVLVKNAVLHGPPEEFHCYVTVKLQNVKSTTPAVKGNNPSWEQEFIFETNRLDQGLLIELWNKGVLWDKLIGVHHIPLTMIPYSPVPGRGYYIGIDKEFEMRNGVTIGSRTPTGHTLMIDVRFELPFDAQEQEIIAFQTKLQSLNNTNYHNVPHTTNYTPQLINIATPTQNFLKSPICEERGNSFYGNDLSIVEDSNRHPFIRSGVSEDSDYTSDVSFPINHHQQNSSTSHWNNQIHPPNGYVQRNAGEYSEEVYHNYHMDINCQEISHMSEYNEQFIDRKAVNQEDLHGENIYYENPDDYNYLKQYNNISKDEEIAQSRRYDSETLNDSSEYYSAVPKYDTQKPNDNYYMNSERDIMHMNEINSYQNFYPTQNVETNQNFINDEVPLSDYNISNNYQPSNNIGKNIYEEEIIDNHEYNSERYDEYKTDTPTSSRTLYESDRTNVPYFASSATASDSENRKVPVMRQVSNSQQRRDAFRKDSTQMRTPLDDEYGLSFEQHTSKMYNNDDIYYPQDIEIYRQDDYESVSDYNQSETDWKNNKSNNTIDNMEPLSYNSRPNNYYGKKSPEFYVEYDTVPIKNKTYEDNNYLESHDNENYDNFVEETSEKPYSNDKNELKSEDKLRREKYKELWKKAYCEVCKQVGLKVSFLMIKFIK</sequence>
<dbReference type="Pfam" id="PF00168">
    <property type="entry name" value="C2"/>
    <property type="match status" value="1"/>
</dbReference>
<feature type="compositionally biased region" description="Polar residues" evidence="1">
    <location>
        <begin position="247"/>
        <end position="261"/>
    </location>
</feature>
<dbReference type="Gene3D" id="2.60.40.150">
    <property type="entry name" value="C2 domain"/>
    <property type="match status" value="1"/>
</dbReference>